<evidence type="ECO:0000256" key="9">
    <source>
        <dbReference type="SAM" id="Phobius"/>
    </source>
</evidence>
<keyword evidence="4 12" id="KW-0808">Transferase</keyword>
<evidence type="ECO:0000256" key="8">
    <source>
        <dbReference type="ARBA" id="ARBA00023012"/>
    </source>
</evidence>
<feature type="domain" description="Histidine kinase/HSP90-like ATPase" evidence="10">
    <location>
        <begin position="285"/>
        <end position="372"/>
    </location>
</feature>
<feature type="transmembrane region" description="Helical" evidence="9">
    <location>
        <begin position="66"/>
        <end position="85"/>
    </location>
</feature>
<keyword evidence="5" id="KW-0547">Nucleotide-binding</keyword>
<keyword evidence="9" id="KW-0472">Membrane</keyword>
<dbReference type="Gene3D" id="3.30.565.10">
    <property type="entry name" value="Histidine kinase-like ATPase, C-terminal domain"/>
    <property type="match status" value="1"/>
</dbReference>
<protein>
    <recommendedName>
        <fullName evidence="2">histidine kinase</fullName>
        <ecNumber evidence="2">2.7.13.3</ecNumber>
    </recommendedName>
</protein>
<organism evidence="12 13">
    <name type="scientific">Ilumatobacter coccineus (strain NBRC 103263 / KCTC 29153 / YM16-304)</name>
    <dbReference type="NCBI Taxonomy" id="1313172"/>
    <lineage>
        <taxon>Bacteria</taxon>
        <taxon>Bacillati</taxon>
        <taxon>Actinomycetota</taxon>
        <taxon>Acidimicrobiia</taxon>
        <taxon>Acidimicrobiales</taxon>
        <taxon>Ilumatobacteraceae</taxon>
        <taxon>Ilumatobacter</taxon>
    </lineage>
</organism>
<dbReference type="PANTHER" id="PTHR24421">
    <property type="entry name" value="NITRATE/NITRITE SENSOR PROTEIN NARX-RELATED"/>
    <property type="match status" value="1"/>
</dbReference>
<feature type="domain" description="Signal transduction histidine kinase subgroup 3 dimerisation and phosphoacceptor" evidence="11">
    <location>
        <begin position="175"/>
        <end position="241"/>
    </location>
</feature>
<dbReference type="InterPro" id="IPR003594">
    <property type="entry name" value="HATPase_dom"/>
</dbReference>
<evidence type="ECO:0000256" key="5">
    <source>
        <dbReference type="ARBA" id="ARBA00022741"/>
    </source>
</evidence>
<dbReference type="KEGG" id="aym:YM304_42460"/>
<dbReference type="EC" id="2.7.13.3" evidence="2"/>
<feature type="transmembrane region" description="Helical" evidence="9">
    <location>
        <begin position="116"/>
        <end position="134"/>
    </location>
</feature>
<dbReference type="InterPro" id="IPR011712">
    <property type="entry name" value="Sig_transdc_His_kin_sub3_dim/P"/>
</dbReference>
<keyword evidence="8" id="KW-0902">Two-component regulatory system</keyword>
<keyword evidence="6 12" id="KW-0418">Kinase</keyword>
<dbReference type="Pfam" id="PF07730">
    <property type="entry name" value="HisKA_3"/>
    <property type="match status" value="1"/>
</dbReference>
<keyword evidence="9" id="KW-1133">Transmembrane helix</keyword>
<dbReference type="InterPro" id="IPR036890">
    <property type="entry name" value="HATPase_C_sf"/>
</dbReference>
<evidence type="ECO:0000256" key="4">
    <source>
        <dbReference type="ARBA" id="ARBA00022679"/>
    </source>
</evidence>
<sequence length="373" mass="39148">MTSLWAEPAITERPARSWRDVALAALVALGSLAEAVFRTDLVWPVLGPVFGLALAYAVMVRRQHPLEVVVFGFGGMVVIDVATLIGGRDPFVLYSASVLLVLAFALFRWASATHAALGLIAMAASIASSSVVDYTGAGDIVGGAALLLFVAVLGSSIRYRRATRDQHVERAKSHERQQIARELHDTVAHHVSAISVQARAGLVEVDSGSLTGAAEALQVIADEATRTLTEMRSMVSVLRDDTTSANSDGQPRLAELELLAERSTAGTAVVVRVEGDASDVAPIVASALYRIAQESVTNALRHARNASLVTVALEATSRDVTLTVVDDGDTSSVSARSGYGLIGMSERVALLGGVLHAGPSAPGGWTVRAQLPR</sequence>
<dbReference type="CDD" id="cd16917">
    <property type="entry name" value="HATPase_UhpB-NarQ-NarX-like"/>
    <property type="match status" value="1"/>
</dbReference>
<evidence type="ECO:0000256" key="6">
    <source>
        <dbReference type="ARBA" id="ARBA00022777"/>
    </source>
</evidence>
<feature type="transmembrane region" description="Helical" evidence="9">
    <location>
        <begin position="43"/>
        <end position="59"/>
    </location>
</feature>
<dbReference type="GO" id="GO:0005524">
    <property type="term" value="F:ATP binding"/>
    <property type="evidence" value="ECO:0007669"/>
    <property type="project" value="UniProtKB-KW"/>
</dbReference>
<keyword evidence="9" id="KW-0812">Transmembrane</keyword>
<reference evidence="12 13" key="1">
    <citation type="journal article" date="2013" name="Int. J. Syst. Evol. Microbiol.">
        <title>Ilumatobacter nonamiense sp. nov. and Ilumatobacter coccineum sp. nov., isolated from seashore sand.</title>
        <authorList>
            <person name="Matsumoto A."/>
            <person name="Kasai H."/>
            <person name="Matsuo Y."/>
            <person name="Shizuri Y."/>
            <person name="Ichikawa N."/>
            <person name="Fujita N."/>
            <person name="Omura S."/>
            <person name="Takahashi Y."/>
        </authorList>
    </citation>
    <scope>NUCLEOTIDE SEQUENCE [LARGE SCALE GENOMIC DNA]</scope>
    <source>
        <strain evidence="13">NBRC 103263 / KCTC 29153 / YM16-304</strain>
    </source>
</reference>
<keyword evidence="13" id="KW-1185">Reference proteome</keyword>
<dbReference type="Gene3D" id="1.20.5.1930">
    <property type="match status" value="1"/>
</dbReference>
<proteinExistence type="predicted"/>
<dbReference type="AlphaFoldDB" id="A0A6C7EDV8"/>
<keyword evidence="3" id="KW-0597">Phosphoprotein</keyword>
<evidence type="ECO:0000313" key="13">
    <source>
        <dbReference type="Proteomes" id="UP000011863"/>
    </source>
</evidence>
<gene>
    <name evidence="12" type="ORF">YM304_42460</name>
</gene>
<evidence type="ECO:0000313" key="12">
    <source>
        <dbReference type="EMBL" id="BAN04560.1"/>
    </source>
</evidence>
<evidence type="ECO:0000256" key="3">
    <source>
        <dbReference type="ARBA" id="ARBA00022553"/>
    </source>
</evidence>
<feature type="transmembrane region" description="Helical" evidence="9">
    <location>
        <begin position="140"/>
        <end position="157"/>
    </location>
</feature>
<name>A0A6C7EDV8_ILUCY</name>
<evidence type="ECO:0000256" key="7">
    <source>
        <dbReference type="ARBA" id="ARBA00022840"/>
    </source>
</evidence>
<dbReference type="SUPFAM" id="SSF55874">
    <property type="entry name" value="ATPase domain of HSP90 chaperone/DNA topoisomerase II/histidine kinase"/>
    <property type="match status" value="1"/>
</dbReference>
<dbReference type="PANTHER" id="PTHR24421:SF10">
    <property type="entry name" value="NITRATE_NITRITE SENSOR PROTEIN NARQ"/>
    <property type="match status" value="1"/>
</dbReference>
<feature type="transmembrane region" description="Helical" evidence="9">
    <location>
        <begin position="91"/>
        <end position="109"/>
    </location>
</feature>
<evidence type="ECO:0000256" key="2">
    <source>
        <dbReference type="ARBA" id="ARBA00012438"/>
    </source>
</evidence>
<keyword evidence="7" id="KW-0067">ATP-binding</keyword>
<accession>A0A6C7EDV8</accession>
<dbReference type="EMBL" id="AP012057">
    <property type="protein sequence ID" value="BAN04560.1"/>
    <property type="molecule type" value="Genomic_DNA"/>
</dbReference>
<evidence type="ECO:0000256" key="1">
    <source>
        <dbReference type="ARBA" id="ARBA00000085"/>
    </source>
</evidence>
<dbReference type="Pfam" id="PF02518">
    <property type="entry name" value="HATPase_c"/>
    <property type="match status" value="1"/>
</dbReference>
<dbReference type="InterPro" id="IPR050482">
    <property type="entry name" value="Sensor_HK_TwoCompSys"/>
</dbReference>
<dbReference type="Proteomes" id="UP000011863">
    <property type="component" value="Chromosome"/>
</dbReference>
<comment type="catalytic activity">
    <reaction evidence="1">
        <text>ATP + protein L-histidine = ADP + protein N-phospho-L-histidine.</text>
        <dbReference type="EC" id="2.7.13.3"/>
    </reaction>
</comment>
<dbReference type="GO" id="GO:0046983">
    <property type="term" value="F:protein dimerization activity"/>
    <property type="evidence" value="ECO:0007669"/>
    <property type="project" value="InterPro"/>
</dbReference>
<dbReference type="GO" id="GO:0016020">
    <property type="term" value="C:membrane"/>
    <property type="evidence" value="ECO:0007669"/>
    <property type="project" value="InterPro"/>
</dbReference>
<dbReference type="GO" id="GO:0000155">
    <property type="term" value="F:phosphorelay sensor kinase activity"/>
    <property type="evidence" value="ECO:0007669"/>
    <property type="project" value="InterPro"/>
</dbReference>
<evidence type="ECO:0000259" key="11">
    <source>
        <dbReference type="Pfam" id="PF07730"/>
    </source>
</evidence>
<evidence type="ECO:0000259" key="10">
    <source>
        <dbReference type="Pfam" id="PF02518"/>
    </source>
</evidence>